<evidence type="ECO:0000256" key="1">
    <source>
        <dbReference type="ARBA" id="ARBA00004496"/>
    </source>
</evidence>
<protein>
    <submittedName>
        <fullName evidence="7">Tudor domain-containing protein 7</fullName>
    </submittedName>
</protein>
<dbReference type="SUPFAM" id="SSF63748">
    <property type="entry name" value="Tudor/PWWP/MBT"/>
    <property type="match status" value="1"/>
</dbReference>
<reference evidence="7" key="1">
    <citation type="submission" date="2021-10" db="EMBL/GenBank/DDBJ databases">
        <title>Tropical sea cucumber genome reveals ecological adaptation and Cuvierian tubules defense mechanism.</title>
        <authorList>
            <person name="Chen T."/>
        </authorList>
    </citation>
    <scope>NUCLEOTIDE SEQUENCE</scope>
    <source>
        <strain evidence="7">Nanhai2018</strain>
        <tissue evidence="7">Muscle</tissue>
    </source>
</reference>
<dbReference type="EMBL" id="JAIZAY010000022">
    <property type="protein sequence ID" value="KAJ8020794.1"/>
    <property type="molecule type" value="Genomic_DNA"/>
</dbReference>
<evidence type="ECO:0000256" key="2">
    <source>
        <dbReference type="ARBA" id="ARBA00022490"/>
    </source>
</evidence>
<evidence type="ECO:0000259" key="6">
    <source>
        <dbReference type="PROSITE" id="PS51644"/>
    </source>
</evidence>
<dbReference type="Gene3D" id="3.30.420.610">
    <property type="entry name" value="LOTUS domain-like"/>
    <property type="match status" value="2"/>
</dbReference>
<dbReference type="AlphaFoldDB" id="A0A9Q1BD76"/>
<accession>A0A9Q1BD76</accession>
<dbReference type="InterPro" id="IPR041966">
    <property type="entry name" value="LOTUS-like"/>
</dbReference>
<feature type="compositionally biased region" description="Basic residues" evidence="5">
    <location>
        <begin position="97"/>
        <end position="112"/>
    </location>
</feature>
<dbReference type="InterPro" id="IPR050621">
    <property type="entry name" value="Tudor_domain_containing"/>
</dbReference>
<dbReference type="CDD" id="cd09972">
    <property type="entry name" value="LOTUS_TDRD_OSKAR"/>
    <property type="match status" value="1"/>
</dbReference>
<comment type="caution">
    <text evidence="7">The sequence shown here is derived from an EMBL/GenBank/DDBJ whole genome shotgun (WGS) entry which is preliminary data.</text>
</comment>
<dbReference type="SMART" id="SM00333">
    <property type="entry name" value="TUDOR"/>
    <property type="match status" value="1"/>
</dbReference>
<organism evidence="7 8">
    <name type="scientific">Holothuria leucospilota</name>
    <name type="common">Black long sea cucumber</name>
    <name type="synonym">Mertensiothuria leucospilota</name>
    <dbReference type="NCBI Taxonomy" id="206669"/>
    <lineage>
        <taxon>Eukaryota</taxon>
        <taxon>Metazoa</taxon>
        <taxon>Echinodermata</taxon>
        <taxon>Eleutherozoa</taxon>
        <taxon>Echinozoa</taxon>
        <taxon>Holothuroidea</taxon>
        <taxon>Aspidochirotacea</taxon>
        <taxon>Aspidochirotida</taxon>
        <taxon>Holothuriidae</taxon>
        <taxon>Holothuria</taxon>
    </lineage>
</organism>
<dbReference type="GO" id="GO:0007283">
    <property type="term" value="P:spermatogenesis"/>
    <property type="evidence" value="ECO:0007669"/>
    <property type="project" value="UniProtKB-KW"/>
</dbReference>
<feature type="domain" description="HTH OST-type" evidence="6">
    <location>
        <begin position="10"/>
        <end position="83"/>
    </location>
</feature>
<name>A0A9Q1BD76_HOLLE</name>
<dbReference type="Gene3D" id="2.40.50.90">
    <property type="match status" value="1"/>
</dbReference>
<dbReference type="PANTHER" id="PTHR22948:SF29">
    <property type="entry name" value="FI02030P-RELATED"/>
    <property type="match status" value="1"/>
</dbReference>
<dbReference type="GO" id="GO:0034587">
    <property type="term" value="P:piRNA processing"/>
    <property type="evidence" value="ECO:0007669"/>
    <property type="project" value="TreeGrafter"/>
</dbReference>
<feature type="region of interest" description="Disordered" evidence="5">
    <location>
        <begin position="91"/>
        <end position="192"/>
    </location>
</feature>
<comment type="subcellular location">
    <subcellularLocation>
        <location evidence="1">Cytoplasm</location>
    </subcellularLocation>
</comment>
<keyword evidence="3" id="KW-0677">Repeat</keyword>
<gene>
    <name evidence="7" type="ORF">HOLleu_40478</name>
</gene>
<keyword evidence="4" id="KW-0221">Differentiation</keyword>
<dbReference type="Gene3D" id="2.30.30.140">
    <property type="match status" value="1"/>
</dbReference>
<dbReference type="Proteomes" id="UP001152320">
    <property type="component" value="Chromosome 22"/>
</dbReference>
<keyword evidence="4" id="KW-0744">Spermatogenesis</keyword>
<dbReference type="InterPro" id="IPR025605">
    <property type="entry name" value="OST-HTH/LOTUS_dom"/>
</dbReference>
<dbReference type="InterPro" id="IPR035437">
    <property type="entry name" value="SNase_OB-fold_sf"/>
</dbReference>
<dbReference type="PROSITE" id="PS51644">
    <property type="entry name" value="HTH_OST"/>
    <property type="match status" value="1"/>
</dbReference>
<keyword evidence="8" id="KW-1185">Reference proteome</keyword>
<evidence type="ECO:0000313" key="8">
    <source>
        <dbReference type="Proteomes" id="UP001152320"/>
    </source>
</evidence>
<dbReference type="InterPro" id="IPR002999">
    <property type="entry name" value="Tudor"/>
</dbReference>
<dbReference type="Pfam" id="PF12872">
    <property type="entry name" value="OST-HTH"/>
    <property type="match status" value="1"/>
</dbReference>
<evidence type="ECO:0000256" key="5">
    <source>
        <dbReference type="SAM" id="MobiDB-lite"/>
    </source>
</evidence>
<sequence>MASAPAKESLGDSVKKMVRSVLLTERNGLSVSQLQDIYREFVNGGIPFQKLGFSSLESYLKSIPDAARVARDSSGQVMCYAVADQSTKHIESLVQRTKSRKKRSTRIPRRSQRQGPPPGGKGAPWKRPQQRNGYRGPPSKPSQQPPSRKPLTNLNENGANVKPPRGRGIGRTQKTAHDVPPRFRKKSAEDQFTEAPVVTKPKTPPPVNSEEVAIGRICELLDNSANGIYMADLPKVYESKYKETVSLDLVDKLAALDICHKEHIVDNHYIIYKKLVITTPRDRFAPRQISDKNVKVMSAPTSLPVLTLPDEDELEVFVSLIYDTSHFYCYIIGEEYSEKLSELEEKMMQFYSEPEQLVLEGEPLVGHYYAAQSGKDWLRAKVEDIYDGVALCRFADHGDKEEIEFSDLRHLPNRFCLLPEQSIACYLDKLSNIEIPESGLKRFLLFALGKSLIAEVCSRDDPMRVILYNDSRCINDDLLNIVTLGNSPDE</sequence>
<evidence type="ECO:0000313" key="7">
    <source>
        <dbReference type="EMBL" id="KAJ8020794.1"/>
    </source>
</evidence>
<dbReference type="GO" id="GO:0030719">
    <property type="term" value="P:P granule organization"/>
    <property type="evidence" value="ECO:0007669"/>
    <property type="project" value="TreeGrafter"/>
</dbReference>
<proteinExistence type="predicted"/>
<keyword evidence="2" id="KW-0963">Cytoplasm</keyword>
<dbReference type="GO" id="GO:0043186">
    <property type="term" value="C:P granule"/>
    <property type="evidence" value="ECO:0007669"/>
    <property type="project" value="TreeGrafter"/>
</dbReference>
<evidence type="ECO:0000256" key="4">
    <source>
        <dbReference type="ARBA" id="ARBA00022871"/>
    </source>
</evidence>
<feature type="compositionally biased region" description="Basic and acidic residues" evidence="5">
    <location>
        <begin position="175"/>
        <end position="189"/>
    </location>
</feature>
<dbReference type="PANTHER" id="PTHR22948">
    <property type="entry name" value="TUDOR DOMAIN CONTAINING PROTEIN"/>
    <property type="match status" value="1"/>
</dbReference>
<feature type="compositionally biased region" description="Pro residues" evidence="5">
    <location>
        <begin position="138"/>
        <end position="148"/>
    </location>
</feature>
<evidence type="ECO:0000256" key="3">
    <source>
        <dbReference type="ARBA" id="ARBA00022737"/>
    </source>
</evidence>
<dbReference type="OrthoDB" id="10034606at2759"/>
<dbReference type="Pfam" id="PF00567">
    <property type="entry name" value="TUDOR"/>
    <property type="match status" value="1"/>
</dbReference>